<protein>
    <submittedName>
        <fullName evidence="2">Uncharacterized protein</fullName>
    </submittedName>
</protein>
<dbReference type="VEuPathDB" id="TriTrypDB:TCDM_00791"/>
<dbReference type="VEuPathDB" id="TriTrypDB:TcBrA4_0009310"/>
<dbReference type="Proteomes" id="UP000246078">
    <property type="component" value="Unassembled WGS sequence"/>
</dbReference>
<dbReference type="VEuPathDB" id="TriTrypDB:TcG_00699"/>
<reference evidence="2 3" key="1">
    <citation type="journal article" date="2018" name="Microb. Genom.">
        <title>Expanding an expanded genome: long-read sequencing of Trypanosoma cruzi.</title>
        <authorList>
            <person name="Berna L."/>
            <person name="Rodriguez M."/>
            <person name="Chiribao M.L."/>
            <person name="Parodi-Talice A."/>
            <person name="Pita S."/>
            <person name="Rijo G."/>
            <person name="Alvarez-Valin F."/>
            <person name="Robello C."/>
        </authorList>
    </citation>
    <scope>NUCLEOTIDE SEQUENCE [LARGE SCALE GENOMIC DNA]</scope>
    <source>
        <strain evidence="2 3">TCC</strain>
    </source>
</reference>
<evidence type="ECO:0000256" key="1">
    <source>
        <dbReference type="SAM" id="MobiDB-lite"/>
    </source>
</evidence>
<evidence type="ECO:0000313" key="2">
    <source>
        <dbReference type="EMBL" id="PWV10387.1"/>
    </source>
</evidence>
<comment type="caution">
    <text evidence="2">The sequence shown here is derived from an EMBL/GenBank/DDBJ whole genome shotgun (WGS) entry which is preliminary data.</text>
</comment>
<dbReference type="OMA" id="IVEHVMF"/>
<dbReference type="VEuPathDB" id="TriTrypDB:TcYC6_0081870"/>
<feature type="region of interest" description="Disordered" evidence="1">
    <location>
        <begin position="350"/>
        <end position="423"/>
    </location>
</feature>
<evidence type="ECO:0000313" key="3">
    <source>
        <dbReference type="Proteomes" id="UP000246078"/>
    </source>
</evidence>
<dbReference type="EMBL" id="PRFC01000069">
    <property type="protein sequence ID" value="PWV10387.1"/>
    <property type="molecule type" value="Genomic_DNA"/>
</dbReference>
<feature type="compositionally biased region" description="Low complexity" evidence="1">
    <location>
        <begin position="23"/>
        <end position="37"/>
    </location>
</feature>
<sequence>MSATVSPRSYWAALREQRTASRTPVTPSSPAEAAATPRPIPLSPPCREFGQHSHGESVVIENSTILGMFNDPSDAAAGELVHVSKASNGRGRSRSLVMDFIDECVLKGMPESLIVEHVMFMVHAMQEQINLTEALHARFHHDRLRQYEVSELTNMLERQQVYYDQQQEYSNNNKKWQEIEETKWNLVQGRGRKDHATPRRFAPSFVGPLSTDANVRTKAVPAVSRAAVGSRAVGGRHRESASRLGTERHLRVAFTQTPTERSEQQLHGRVVSRATAAPAFQRFMRPTDASNRKERRKYSTILGESLTHPLQLRSGQQQGFTWTARQEGKSHGLTIKKEVFARRGRQRLVGEVGNTGGSQLTWSDGDDDDKKNTVSLSKCRGEGGSPGPRIEARQQEGEATPSDVLISPMSPPHSETLGDGDEATAPRVYDVNRWNEKKRKEVLTDSGRRGIEDSLLTVPPPSVAAAAPPLSVHTPSLFPNPQLLVYIEQSRRKVREAERVLANSPGNDFRRGVQ</sequence>
<name>A0A2V2WPL5_TRYCR</name>
<proteinExistence type="predicted"/>
<dbReference type="VEuPathDB" id="TriTrypDB:ECC02_003488"/>
<dbReference type="VEuPathDB" id="TriTrypDB:C4B63_28g125"/>
<dbReference type="VEuPathDB" id="TriTrypDB:TCSYLVIO_009414"/>
<dbReference type="VEuPathDB" id="TriTrypDB:TcCLB.508647.90"/>
<dbReference type="VEuPathDB" id="TriTrypDB:TcCL_ESM09478"/>
<dbReference type="AlphaFoldDB" id="A0A2V2WPL5"/>
<dbReference type="VEuPathDB" id="TriTrypDB:BCY84_02282"/>
<accession>A0A2V2WPL5</accession>
<gene>
    <name evidence="2" type="ORF">C3747_69g197</name>
</gene>
<dbReference type="VEuPathDB" id="TriTrypDB:Tc_MARK_325"/>
<feature type="region of interest" description="Disordered" evidence="1">
    <location>
        <begin position="15"/>
        <end position="44"/>
    </location>
</feature>
<organism evidence="2 3">
    <name type="scientific">Trypanosoma cruzi</name>
    <dbReference type="NCBI Taxonomy" id="5693"/>
    <lineage>
        <taxon>Eukaryota</taxon>
        <taxon>Discoba</taxon>
        <taxon>Euglenozoa</taxon>
        <taxon>Kinetoplastea</taxon>
        <taxon>Metakinetoplastina</taxon>
        <taxon>Trypanosomatida</taxon>
        <taxon>Trypanosomatidae</taxon>
        <taxon>Trypanosoma</taxon>
        <taxon>Schizotrypanum</taxon>
    </lineage>
</organism>
<dbReference type="OrthoDB" id="267815at2759"/>
<dbReference type="VEuPathDB" id="TriTrypDB:C3747_69g197"/>